<feature type="region of interest" description="Disordered" evidence="1">
    <location>
        <begin position="276"/>
        <end position="322"/>
    </location>
</feature>
<dbReference type="InterPro" id="IPR035127">
    <property type="entry name" value="SL4P"/>
</dbReference>
<organism evidence="2 3">
    <name type="scientific">Caenorhabditis briggsae</name>
    <dbReference type="NCBI Taxonomy" id="6238"/>
    <lineage>
        <taxon>Eukaryota</taxon>
        <taxon>Metazoa</taxon>
        <taxon>Ecdysozoa</taxon>
        <taxon>Nematoda</taxon>
        <taxon>Chromadorea</taxon>
        <taxon>Rhabditida</taxon>
        <taxon>Rhabditina</taxon>
        <taxon>Rhabditomorpha</taxon>
        <taxon>Rhabditoidea</taxon>
        <taxon>Rhabditidae</taxon>
        <taxon>Peloderinae</taxon>
        <taxon>Caenorhabditis</taxon>
    </lineage>
</organism>
<dbReference type="HOGENOM" id="CLU_696837_0_0_1"/>
<feature type="compositionally biased region" description="Basic residues" evidence="1">
    <location>
        <begin position="289"/>
        <end position="300"/>
    </location>
</feature>
<reference evidence="2 3" key="2">
    <citation type="journal article" date="2011" name="PLoS Genet.">
        <title>Caenorhabditis briggsae recombinant inbred line genotypes reveal inter-strain incompatibility and the evolution of recombination.</title>
        <authorList>
            <person name="Ross J.A."/>
            <person name="Koboldt D.C."/>
            <person name="Staisch J.E."/>
            <person name="Chamberlin H.M."/>
            <person name="Gupta B.P."/>
            <person name="Miller R.D."/>
            <person name="Baird S.E."/>
            <person name="Haag E.S."/>
        </authorList>
    </citation>
    <scope>NUCLEOTIDE SEQUENCE [LARGE SCALE GENOMIC DNA]</scope>
    <source>
        <strain evidence="2 3">AF16</strain>
    </source>
</reference>
<keyword evidence="3" id="KW-1185">Reference proteome</keyword>
<dbReference type="STRING" id="6238.A8WJP8"/>
<dbReference type="OMA" id="GHHMGSH"/>
<dbReference type="FunCoup" id="A8WJP8">
    <property type="interactions" value="1523"/>
</dbReference>
<feature type="compositionally biased region" description="Acidic residues" evidence="1">
    <location>
        <begin position="160"/>
        <end position="180"/>
    </location>
</feature>
<evidence type="ECO:0000313" key="2">
    <source>
        <dbReference type="EMBL" id="CAP20691.2"/>
    </source>
</evidence>
<dbReference type="eggNOG" id="ENOG502RA61">
    <property type="taxonomic scope" value="Eukaryota"/>
</dbReference>
<evidence type="ECO:0000313" key="3">
    <source>
        <dbReference type="Proteomes" id="UP000008549"/>
    </source>
</evidence>
<evidence type="ECO:0000256" key="1">
    <source>
        <dbReference type="SAM" id="MobiDB-lite"/>
    </source>
</evidence>
<dbReference type="Proteomes" id="UP000008549">
    <property type="component" value="Unassembled WGS sequence"/>
</dbReference>
<dbReference type="EMBL" id="HE601375">
    <property type="protein sequence ID" value="CAP20691.2"/>
    <property type="molecule type" value="Genomic_DNA"/>
</dbReference>
<dbReference type="WormBase" id="CBG23975">
    <property type="protein sequence ID" value="CBP36610"/>
    <property type="gene ID" value="WBGene00042194"/>
    <property type="gene designation" value="Cbr-numr-1"/>
</dbReference>
<dbReference type="AlphaFoldDB" id="A8WJP8"/>
<feature type="region of interest" description="Disordered" evidence="1">
    <location>
        <begin position="155"/>
        <end position="180"/>
    </location>
</feature>
<dbReference type="InParanoid" id="A8WJP8"/>
<sequence length="396" mass="42950">MTSKKAEKYQKIGATCREGRDADTKSKAPHAKSDETQTARNALFSKKSSAPKEKGAEPIFWSIKSGFFNGKNINSTMNSTTTANFKLYLAPGAQERFSLEYSNFENLMEALEMRLGELGLTLDIVFWRNPLGNLISLAAPNARKILKDSGKISLHVVPDSDSEDSEDSEDSGEEDSGDEDVVVVEEVAPNRQRGIRRFGGFVGFRRRCGGFRRRHSAPPCQKRRRLNSEASEGVGRCERRRHGGIGGFRRHHHGFPGFSRRQGVFGGFGGFPGGPEDPRGPFPGAEGARRRHGCGGRKRRADGPHGNQGFGQGPHGHHMGSHGFGHHGFGGFGGFGGRHHGFGGHHGHHMGSHGFGHHGFGGFEGRHHGFGGHHGHHMGGPHGFGHHGFGGFGRPC</sequence>
<evidence type="ECO:0000313" key="4">
    <source>
        <dbReference type="WormBase" id="CBG23975"/>
    </source>
</evidence>
<feature type="compositionally biased region" description="Basic and acidic residues" evidence="1">
    <location>
        <begin position="17"/>
        <end position="37"/>
    </location>
</feature>
<accession>A8WJP8</accession>
<gene>
    <name evidence="4" type="primary">numr-1</name>
    <name evidence="2" type="synonym">Cbr-numr-1</name>
    <name evidence="4" type="ORF">CBG23975</name>
    <name evidence="2" type="ORF">CBG_23975</name>
</gene>
<feature type="compositionally biased region" description="Basic and acidic residues" evidence="1">
    <location>
        <begin position="1"/>
        <end position="10"/>
    </location>
</feature>
<dbReference type="Pfam" id="PF17618">
    <property type="entry name" value="SL4P"/>
    <property type="match status" value="1"/>
</dbReference>
<feature type="region of interest" description="Disordered" evidence="1">
    <location>
        <begin position="213"/>
        <end position="235"/>
    </location>
</feature>
<proteinExistence type="predicted"/>
<feature type="compositionally biased region" description="Basic residues" evidence="1">
    <location>
        <begin position="213"/>
        <end position="225"/>
    </location>
</feature>
<protein>
    <submittedName>
        <fullName evidence="2">Protein CBR-NUMR-1</fullName>
    </submittedName>
</protein>
<feature type="region of interest" description="Disordered" evidence="1">
    <location>
        <begin position="1"/>
        <end position="50"/>
    </location>
</feature>
<name>A8WJP8_CAEBR</name>
<reference evidence="2 3" key="1">
    <citation type="journal article" date="2003" name="PLoS Biol.">
        <title>The genome sequence of Caenorhabditis briggsae: a platform for comparative genomics.</title>
        <authorList>
            <person name="Stein L.D."/>
            <person name="Bao Z."/>
            <person name="Blasiar D."/>
            <person name="Blumenthal T."/>
            <person name="Brent M.R."/>
            <person name="Chen N."/>
            <person name="Chinwalla A."/>
            <person name="Clarke L."/>
            <person name="Clee C."/>
            <person name="Coghlan A."/>
            <person name="Coulson A."/>
            <person name="D'Eustachio P."/>
            <person name="Fitch D.H."/>
            <person name="Fulton L.A."/>
            <person name="Fulton R.E."/>
            <person name="Griffiths-Jones S."/>
            <person name="Harris T.W."/>
            <person name="Hillier L.W."/>
            <person name="Kamath R."/>
            <person name="Kuwabara P.E."/>
            <person name="Mardis E.R."/>
            <person name="Marra M.A."/>
            <person name="Miner T.L."/>
            <person name="Minx P."/>
            <person name="Mullikin J.C."/>
            <person name="Plumb R.W."/>
            <person name="Rogers J."/>
            <person name="Schein J.E."/>
            <person name="Sohrmann M."/>
            <person name="Spieth J."/>
            <person name="Stajich J.E."/>
            <person name="Wei C."/>
            <person name="Willey D."/>
            <person name="Wilson R.K."/>
            <person name="Durbin R."/>
            <person name="Waterston R.H."/>
        </authorList>
    </citation>
    <scope>NUCLEOTIDE SEQUENCE [LARGE SCALE GENOMIC DNA]</scope>
    <source>
        <strain evidence="2 3">AF16</strain>
    </source>
</reference>